<gene>
    <name evidence="1" type="ORF">IFO66_07535</name>
</gene>
<evidence type="ECO:0008006" key="3">
    <source>
        <dbReference type="Google" id="ProtNLM"/>
    </source>
</evidence>
<reference evidence="1 2" key="1">
    <citation type="submission" date="2020-09" db="EMBL/GenBank/DDBJ databases">
        <title>Paenibacillus sp. CAU 1523 isolated from sand of Haeundae Beach.</title>
        <authorList>
            <person name="Kim W."/>
        </authorList>
    </citation>
    <scope>NUCLEOTIDE SEQUENCE [LARGE SCALE GENOMIC DNA]</scope>
    <source>
        <strain evidence="1 2">CAU 1523</strain>
    </source>
</reference>
<dbReference type="RefSeq" id="WP_192024534.1">
    <property type="nucleotide sequence ID" value="NZ_JACYTN010000003.1"/>
</dbReference>
<keyword evidence="2" id="KW-1185">Reference proteome</keyword>
<evidence type="ECO:0000313" key="1">
    <source>
        <dbReference type="EMBL" id="MBD8498158.1"/>
    </source>
</evidence>
<organism evidence="1 2">
    <name type="scientific">Paenibacillus arenosi</name>
    <dbReference type="NCBI Taxonomy" id="2774142"/>
    <lineage>
        <taxon>Bacteria</taxon>
        <taxon>Bacillati</taxon>
        <taxon>Bacillota</taxon>
        <taxon>Bacilli</taxon>
        <taxon>Bacillales</taxon>
        <taxon>Paenibacillaceae</taxon>
        <taxon>Paenibacillus</taxon>
    </lineage>
</organism>
<proteinExistence type="predicted"/>
<dbReference type="PROSITE" id="PS51257">
    <property type="entry name" value="PROKAR_LIPOPROTEIN"/>
    <property type="match status" value="1"/>
</dbReference>
<dbReference type="Proteomes" id="UP000634529">
    <property type="component" value="Unassembled WGS sequence"/>
</dbReference>
<dbReference type="EMBL" id="JACYTN010000003">
    <property type="protein sequence ID" value="MBD8498158.1"/>
    <property type="molecule type" value="Genomic_DNA"/>
</dbReference>
<sequence>MKRSLGTSLTIWLFIILVGCDLGSTATESKSQITYKENINKMQQFVMNEESYLFNDTDFTIYFPYAINTIENIQSVHLYMNNKLVQSIKNEHKFDIIDHNKLWIKTEGNNVNFNQIVIIDGFNNEIKLETGLFVFDGKDHTDQIPEDKQIYVMGSAFSQHGTKVTMKYELTRVNGAKVNFKVPDSLIGVISEPTTKLIEKKESSNLYEVTFNLNKTYYEQQHLYSINFEVICEQLIEGKKSSISKTLIPITIQDIQS</sequence>
<evidence type="ECO:0000313" key="2">
    <source>
        <dbReference type="Proteomes" id="UP000634529"/>
    </source>
</evidence>
<comment type="caution">
    <text evidence="1">The sequence shown here is derived from an EMBL/GenBank/DDBJ whole genome shotgun (WGS) entry which is preliminary data.</text>
</comment>
<name>A0ABR9AWT7_9BACL</name>
<accession>A0ABR9AWT7</accession>
<protein>
    <recommendedName>
        <fullName evidence="3">Lipoprotein</fullName>
    </recommendedName>
</protein>